<dbReference type="Proteomes" id="UP000478052">
    <property type="component" value="Unassembled WGS sequence"/>
</dbReference>
<name>A0A6G0W3D7_APHCR</name>
<dbReference type="SUPFAM" id="SSF101690">
    <property type="entry name" value="PAZ domain"/>
    <property type="match status" value="1"/>
</dbReference>
<dbReference type="PANTHER" id="PTHR22891">
    <property type="entry name" value="EUKARYOTIC TRANSLATION INITIATION FACTOR 2C"/>
    <property type="match status" value="1"/>
</dbReference>
<dbReference type="EMBL" id="VUJU01009309">
    <property type="protein sequence ID" value="KAF0721066.1"/>
    <property type="molecule type" value="Genomic_DNA"/>
</dbReference>
<feature type="non-terminal residue" evidence="2">
    <location>
        <position position="224"/>
    </location>
</feature>
<evidence type="ECO:0000256" key="1">
    <source>
        <dbReference type="SAM" id="MobiDB-lite"/>
    </source>
</evidence>
<dbReference type="AlphaFoldDB" id="A0A6G0W3D7"/>
<accession>A0A6G0W3D7</accession>
<feature type="compositionally biased region" description="Basic and acidic residues" evidence="1">
    <location>
        <begin position="27"/>
        <end position="57"/>
    </location>
</feature>
<dbReference type="Pfam" id="PF23278">
    <property type="entry name" value="Piwi_N"/>
    <property type="match status" value="1"/>
</dbReference>
<dbReference type="InterPro" id="IPR036085">
    <property type="entry name" value="PAZ_dom_sf"/>
</dbReference>
<comment type="caution">
    <text evidence="2">The sequence shown here is derived from an EMBL/GenBank/DDBJ whole genome shotgun (WGS) entry which is preliminary data.</text>
</comment>
<feature type="region of interest" description="Disordered" evidence="1">
    <location>
        <begin position="1"/>
        <end position="62"/>
    </location>
</feature>
<gene>
    <name evidence="2" type="ORF">FWK35_00034487</name>
</gene>
<sequence length="224" mass="26068">MENSLRGRGQALGPTPPLPRHIQPQFRRPEEEQKIRLPRVEEDGQTSKRINSSERGSKGQPTELISNYFPITTYTDWSLYQYRVDFNPVQERTNIQRELLSAHNKFLGAYICDGKMLFSIKQFESDTTELVSKRNTDGQTVLITLKFTSVIKMGDYASIHVFNLLKRKFFGNLNLTLTGRNYYEADVKITFSNHKLQLWPGYETTVQDLLIERSKTRNANPQWM</sequence>
<protein>
    <submittedName>
        <fullName evidence="2">Piwi-like protein Siwi</fullName>
    </submittedName>
</protein>
<evidence type="ECO:0000313" key="3">
    <source>
        <dbReference type="Proteomes" id="UP000478052"/>
    </source>
</evidence>
<reference evidence="2 3" key="1">
    <citation type="submission" date="2019-08" db="EMBL/GenBank/DDBJ databases">
        <title>Whole genome of Aphis craccivora.</title>
        <authorList>
            <person name="Voronova N.V."/>
            <person name="Shulinski R.S."/>
            <person name="Bandarenka Y.V."/>
            <person name="Zhorov D.G."/>
            <person name="Warner D."/>
        </authorList>
    </citation>
    <scope>NUCLEOTIDE SEQUENCE [LARGE SCALE GENOMIC DNA]</scope>
    <source>
        <strain evidence="2">180601</strain>
        <tissue evidence="2">Whole Body</tissue>
    </source>
</reference>
<proteinExistence type="predicted"/>
<evidence type="ECO:0000313" key="2">
    <source>
        <dbReference type="EMBL" id="KAF0721066.1"/>
    </source>
</evidence>
<keyword evidence="3" id="KW-1185">Reference proteome</keyword>
<organism evidence="2 3">
    <name type="scientific">Aphis craccivora</name>
    <name type="common">Cowpea aphid</name>
    <dbReference type="NCBI Taxonomy" id="307492"/>
    <lineage>
        <taxon>Eukaryota</taxon>
        <taxon>Metazoa</taxon>
        <taxon>Ecdysozoa</taxon>
        <taxon>Arthropoda</taxon>
        <taxon>Hexapoda</taxon>
        <taxon>Insecta</taxon>
        <taxon>Pterygota</taxon>
        <taxon>Neoptera</taxon>
        <taxon>Paraneoptera</taxon>
        <taxon>Hemiptera</taxon>
        <taxon>Sternorrhyncha</taxon>
        <taxon>Aphidomorpha</taxon>
        <taxon>Aphidoidea</taxon>
        <taxon>Aphididae</taxon>
        <taxon>Aphidini</taxon>
        <taxon>Aphis</taxon>
        <taxon>Aphis</taxon>
    </lineage>
</organism>
<dbReference type="OrthoDB" id="445936at2759"/>